<keyword evidence="2" id="KW-1185">Reference proteome</keyword>
<accession>A0ABN9XHP4</accession>
<reference evidence="1" key="1">
    <citation type="submission" date="2023-10" db="EMBL/GenBank/DDBJ databases">
        <authorList>
            <person name="Chen Y."/>
            <person name="Shah S."/>
            <person name="Dougan E. K."/>
            <person name="Thang M."/>
            <person name="Chan C."/>
        </authorList>
    </citation>
    <scope>NUCLEOTIDE SEQUENCE [LARGE SCALE GENOMIC DNA]</scope>
</reference>
<protein>
    <submittedName>
        <fullName evidence="1">Uncharacterized protein</fullName>
    </submittedName>
</protein>
<evidence type="ECO:0000313" key="2">
    <source>
        <dbReference type="Proteomes" id="UP001189429"/>
    </source>
</evidence>
<comment type="caution">
    <text evidence="1">The sequence shown here is derived from an EMBL/GenBank/DDBJ whole genome shotgun (WGS) entry which is preliminary data.</text>
</comment>
<name>A0ABN9XHP4_9DINO</name>
<gene>
    <name evidence="1" type="ORF">PCOR1329_LOCUS76823</name>
</gene>
<sequence length="278" mass="30174">MNGRDLPLVKRLETLAAQVDGTDTTAAIVKKLKQVVEQIASSTATTDTKEDVEDKDPAKLKLWPAPWGNTAIVAAKQVQSYYAAYEAPVVVVAQSTAEYEDAERARRAIGHRQNVLTVAIDAKGDQDVLMEGDKDQVKVKAKLISVSKTAPKKATLPKGMTNDAPIEPWMTHNEVAGVISTTEKHAEKMLKYKPSRVRGAGCCKIHKLAVSLLLDGLLKVEIKRSMCITGVCLLCEAMVAWSAARKAIQALELLDVRSCLLRCRARCGAISSTVHRSG</sequence>
<evidence type="ECO:0000313" key="1">
    <source>
        <dbReference type="EMBL" id="CAK0899259.1"/>
    </source>
</evidence>
<dbReference type="Proteomes" id="UP001189429">
    <property type="component" value="Unassembled WGS sequence"/>
</dbReference>
<dbReference type="EMBL" id="CAUYUJ010020575">
    <property type="protein sequence ID" value="CAK0899259.1"/>
    <property type="molecule type" value="Genomic_DNA"/>
</dbReference>
<organism evidence="1 2">
    <name type="scientific">Prorocentrum cordatum</name>
    <dbReference type="NCBI Taxonomy" id="2364126"/>
    <lineage>
        <taxon>Eukaryota</taxon>
        <taxon>Sar</taxon>
        <taxon>Alveolata</taxon>
        <taxon>Dinophyceae</taxon>
        <taxon>Prorocentrales</taxon>
        <taxon>Prorocentraceae</taxon>
        <taxon>Prorocentrum</taxon>
    </lineage>
</organism>
<proteinExistence type="predicted"/>